<evidence type="ECO:0000313" key="3">
    <source>
        <dbReference type="Proteomes" id="UP000823388"/>
    </source>
</evidence>
<feature type="compositionally biased region" description="Pro residues" evidence="1">
    <location>
        <begin position="98"/>
        <end position="107"/>
    </location>
</feature>
<dbReference type="AlphaFoldDB" id="A0A8T0WN30"/>
<proteinExistence type="predicted"/>
<reference evidence="2" key="1">
    <citation type="submission" date="2020-05" db="EMBL/GenBank/DDBJ databases">
        <title>WGS assembly of Panicum virgatum.</title>
        <authorList>
            <person name="Lovell J.T."/>
            <person name="Jenkins J."/>
            <person name="Shu S."/>
            <person name="Juenger T.E."/>
            <person name="Schmutz J."/>
        </authorList>
    </citation>
    <scope>NUCLEOTIDE SEQUENCE</scope>
    <source>
        <strain evidence="2">AP13</strain>
    </source>
</reference>
<keyword evidence="3" id="KW-1185">Reference proteome</keyword>
<gene>
    <name evidence="2" type="ORF">PVAP13_2KG474200</name>
</gene>
<comment type="caution">
    <text evidence="2">The sequence shown here is derived from an EMBL/GenBank/DDBJ whole genome shotgun (WGS) entry which is preliminary data.</text>
</comment>
<protein>
    <submittedName>
        <fullName evidence="2">Uncharacterized protein</fullName>
    </submittedName>
</protein>
<sequence>MTSVDRLRGPPRPIHVAAGRHACSALPLSLFLSLSLSPRSPPAPRLRLPFLAGAALSLPPAPPARRAAAEGPEPRRSEPRRRGWSPGEAWLAAEGPSCPTPWQPRPPLPRRRGAAAGKQGHGGSAHGGARPAMADRRAVGSGSPSPASVLRRRRADTRQVGAAERARSALRRARRGNVAGGGGELRHPCPRRRRPPSSSATAPLVDGGSGAARGPALAPAPRRRSRPCHPALPCPAGPRGGHGSSWICDCGCPSSLPNMWRGLPARGGAALLLLLAGSPGGRRRPLPSHRRLPLLPPSPSCVALSPASPAGEAGRPWRGKAERPRRTCFPPLLLLPCGGGAWRGGSGARRASRAWARGTEAGAGRHVDR</sequence>
<name>A0A8T0WN30_PANVG</name>
<dbReference type="Proteomes" id="UP000823388">
    <property type="component" value="Chromosome 2K"/>
</dbReference>
<organism evidence="2 3">
    <name type="scientific">Panicum virgatum</name>
    <name type="common">Blackwell switchgrass</name>
    <dbReference type="NCBI Taxonomy" id="38727"/>
    <lineage>
        <taxon>Eukaryota</taxon>
        <taxon>Viridiplantae</taxon>
        <taxon>Streptophyta</taxon>
        <taxon>Embryophyta</taxon>
        <taxon>Tracheophyta</taxon>
        <taxon>Spermatophyta</taxon>
        <taxon>Magnoliopsida</taxon>
        <taxon>Liliopsida</taxon>
        <taxon>Poales</taxon>
        <taxon>Poaceae</taxon>
        <taxon>PACMAD clade</taxon>
        <taxon>Panicoideae</taxon>
        <taxon>Panicodae</taxon>
        <taxon>Paniceae</taxon>
        <taxon>Panicinae</taxon>
        <taxon>Panicum</taxon>
        <taxon>Panicum sect. Hiantes</taxon>
    </lineage>
</organism>
<feature type="region of interest" description="Disordered" evidence="1">
    <location>
        <begin position="57"/>
        <end position="228"/>
    </location>
</feature>
<feature type="compositionally biased region" description="Basic and acidic residues" evidence="1">
    <location>
        <begin position="72"/>
        <end position="81"/>
    </location>
</feature>
<feature type="compositionally biased region" description="Low complexity" evidence="1">
    <location>
        <begin position="57"/>
        <end position="71"/>
    </location>
</feature>
<evidence type="ECO:0000313" key="2">
    <source>
        <dbReference type="EMBL" id="KAG2646023.1"/>
    </source>
</evidence>
<accession>A0A8T0WN30</accession>
<evidence type="ECO:0000256" key="1">
    <source>
        <dbReference type="SAM" id="MobiDB-lite"/>
    </source>
</evidence>
<dbReference type="EMBL" id="CM029039">
    <property type="protein sequence ID" value="KAG2646023.1"/>
    <property type="molecule type" value="Genomic_DNA"/>
</dbReference>